<evidence type="ECO:0000313" key="2">
    <source>
        <dbReference type="Proteomes" id="UP001595956"/>
    </source>
</evidence>
<comment type="caution">
    <text evidence="1">The sequence shown here is derived from an EMBL/GenBank/DDBJ whole genome shotgun (WGS) entry which is preliminary data.</text>
</comment>
<proteinExistence type="predicted"/>
<dbReference type="EMBL" id="JBHSMD010000006">
    <property type="protein sequence ID" value="MFC5494933.1"/>
    <property type="molecule type" value="Genomic_DNA"/>
</dbReference>
<name>A0ABW0N6P1_9ACTN</name>
<accession>A0ABW0N6P1</accession>
<dbReference type="Proteomes" id="UP001595956">
    <property type="component" value="Unassembled WGS sequence"/>
</dbReference>
<protein>
    <submittedName>
        <fullName evidence="1">DUF1684 domain-containing protein</fullName>
    </submittedName>
</protein>
<dbReference type="RefSeq" id="WP_345174846.1">
    <property type="nucleotide sequence ID" value="NZ_BAABFQ010000005.1"/>
</dbReference>
<dbReference type="Pfam" id="PF07920">
    <property type="entry name" value="DUF1684"/>
    <property type="match status" value="1"/>
</dbReference>
<dbReference type="PANTHER" id="PTHR41913:SF1">
    <property type="entry name" value="DUF1684 DOMAIN-CONTAINING PROTEIN"/>
    <property type="match status" value="1"/>
</dbReference>
<gene>
    <name evidence="1" type="ORF">ACFPKY_17615</name>
</gene>
<organism evidence="1 2">
    <name type="scientific">Nocardioides caricicola</name>
    <dbReference type="NCBI Taxonomy" id="634770"/>
    <lineage>
        <taxon>Bacteria</taxon>
        <taxon>Bacillati</taxon>
        <taxon>Actinomycetota</taxon>
        <taxon>Actinomycetes</taxon>
        <taxon>Propionibacteriales</taxon>
        <taxon>Nocardioidaceae</taxon>
        <taxon>Nocardioides</taxon>
    </lineage>
</organism>
<dbReference type="PANTHER" id="PTHR41913">
    <property type="entry name" value="DUF1684 DOMAIN-CONTAINING PROTEIN"/>
    <property type="match status" value="1"/>
</dbReference>
<dbReference type="InterPro" id="IPR012467">
    <property type="entry name" value="DUF1684"/>
</dbReference>
<keyword evidence="2" id="KW-1185">Reference proteome</keyword>
<evidence type="ECO:0000313" key="1">
    <source>
        <dbReference type="EMBL" id="MFC5494933.1"/>
    </source>
</evidence>
<sequence length="221" mass="24938">MGFEEDWHAWRDAREQRLRSPQGWLAVTGIHWLTEEPQRFDGVPGEWRRDDHGPVLDGQHLGDVDEDGVRLTLGDTTVEVADRDGRTIVRPRQPSSPHLRRYQGTPCFPPDAAWVVPARHEGHEVVFEHDGSEHRLVAEVEDDGRLWILFRDATSGVTTYAAMRQLLTEVPDDDGAVELDFNRAHNMPCAYTDFATCPVAPAQNTLPFAVEAGEQTPRMDP</sequence>
<reference evidence="2" key="1">
    <citation type="journal article" date="2019" name="Int. J. Syst. Evol. Microbiol.">
        <title>The Global Catalogue of Microorganisms (GCM) 10K type strain sequencing project: providing services to taxonomists for standard genome sequencing and annotation.</title>
        <authorList>
            <consortium name="The Broad Institute Genomics Platform"/>
            <consortium name="The Broad Institute Genome Sequencing Center for Infectious Disease"/>
            <person name="Wu L."/>
            <person name="Ma J."/>
        </authorList>
    </citation>
    <scope>NUCLEOTIDE SEQUENCE [LARGE SCALE GENOMIC DNA]</scope>
    <source>
        <strain evidence="2">KACC 13778</strain>
    </source>
</reference>